<dbReference type="InterPro" id="IPR036498">
    <property type="entry name" value="Nfu/NifU_N_sf"/>
</dbReference>
<sequence>MAGYCSADMGQLITVSRKPSIRSDVAIFELNRSLTGMGHERYASPADIFRGRPVDELAKRLFEAGGVEGVHIYSNMVTVDLAPGADADGMEQIIRDLFTYYREGVEVAEPTA</sequence>
<proteinExistence type="predicted"/>
<reference evidence="1" key="1">
    <citation type="submission" date="2020-02" db="EMBL/GenBank/DDBJ databases">
        <authorList>
            <person name="Meier V. D."/>
        </authorList>
    </citation>
    <scope>NUCLEOTIDE SEQUENCE</scope>
    <source>
        <strain evidence="1">AVDCRST_MAG10</strain>
    </source>
</reference>
<gene>
    <name evidence="1" type="ORF">AVDCRST_MAG10-2535</name>
</gene>
<dbReference type="EMBL" id="CADCTB010000156">
    <property type="protein sequence ID" value="CAA9256966.1"/>
    <property type="molecule type" value="Genomic_DNA"/>
</dbReference>
<evidence type="ECO:0000313" key="1">
    <source>
        <dbReference type="EMBL" id="CAA9256966.1"/>
    </source>
</evidence>
<dbReference type="Gene3D" id="3.30.1370.70">
    <property type="entry name" value="Scaffold protein Nfu/NifU, N-terminal domain"/>
    <property type="match status" value="1"/>
</dbReference>
<accession>A0A6J4IRE6</accession>
<name>A0A6J4IRE6_9ACTN</name>
<protein>
    <submittedName>
        <fullName evidence="1">Uncharacterized protein</fullName>
    </submittedName>
</protein>
<dbReference type="SUPFAM" id="SSF110836">
    <property type="entry name" value="Hypothetical protein SAV1430"/>
    <property type="match status" value="1"/>
</dbReference>
<organism evidence="1">
    <name type="scientific">uncultured Acidimicrobiales bacterium</name>
    <dbReference type="NCBI Taxonomy" id="310071"/>
    <lineage>
        <taxon>Bacteria</taxon>
        <taxon>Bacillati</taxon>
        <taxon>Actinomycetota</taxon>
        <taxon>Acidimicrobiia</taxon>
        <taxon>Acidimicrobiales</taxon>
        <taxon>environmental samples</taxon>
    </lineage>
</organism>
<dbReference type="AlphaFoldDB" id="A0A6J4IRE6"/>